<evidence type="ECO:0000313" key="2">
    <source>
        <dbReference type="Proteomes" id="UP001456344"/>
    </source>
</evidence>
<keyword evidence="2" id="KW-1185">Reference proteome</keyword>
<protein>
    <submittedName>
        <fullName evidence="1">ABC transporter permease</fullName>
    </submittedName>
</protein>
<name>A0ACD5BJD2_9PSEU</name>
<gene>
    <name evidence="1" type="ORF">LCL61_28785</name>
</gene>
<sequence length="221" mass="23168">MLVMGIATPALIIFALSAISNDKGGSGAVYIAGGAITLTLMFQNTNRVAQNFAYMKAMGTLDLFRTMPVGLNALTYATVTAFFFLSLPGVVATVVVARLFLGVDLHLSLAAVPVLLLSSWALAGLGAAIGALCRTPETSSSVSLAMSMALLFLGPVYVPADRLPEWLNVLGYASPSTYATSAIRASFFGYPAGSIWLDMAMLFVFGAVFSAFSRRVMANLG</sequence>
<accession>A0ACD5BJD2</accession>
<dbReference type="EMBL" id="CP150484">
    <property type="protein sequence ID" value="WYW19548.1"/>
    <property type="molecule type" value="Genomic_DNA"/>
</dbReference>
<evidence type="ECO:0000313" key="1">
    <source>
        <dbReference type="EMBL" id="WYW19548.1"/>
    </source>
</evidence>
<organism evidence="1 2">
    <name type="scientific">Amycolatopsis coloradensis</name>
    <dbReference type="NCBI Taxonomy" id="76021"/>
    <lineage>
        <taxon>Bacteria</taxon>
        <taxon>Bacillati</taxon>
        <taxon>Actinomycetota</taxon>
        <taxon>Actinomycetes</taxon>
        <taxon>Pseudonocardiales</taxon>
        <taxon>Pseudonocardiaceae</taxon>
        <taxon>Amycolatopsis</taxon>
    </lineage>
</organism>
<dbReference type="Proteomes" id="UP001456344">
    <property type="component" value="Chromosome"/>
</dbReference>
<reference evidence="1" key="1">
    <citation type="submission" date="2023-10" db="EMBL/GenBank/DDBJ databases">
        <title>Whole genome sequencing of actinobacterial strain Amycolatopsis sp. (BCA-696) identifies the underlying plant growth-promoting genes.</title>
        <authorList>
            <person name="Gandham P."/>
            <person name="Vadla N."/>
            <person name="Saji A."/>
            <person name="Srinivas V."/>
            <person name="Ruperao P."/>
            <person name="Selvanayagam S."/>
            <person name="Saxena R.K."/>
            <person name="Rathore A."/>
            <person name="Gopalakrishnan S."/>
            <person name="Thakur V."/>
        </authorList>
    </citation>
    <scope>NUCLEOTIDE SEQUENCE</scope>
    <source>
        <strain evidence="1">BCA-696</strain>
    </source>
</reference>
<proteinExistence type="predicted"/>